<organism evidence="5 6">
    <name type="scientific">Daucus carota subsp. sativus</name>
    <name type="common">Carrot</name>
    <dbReference type="NCBI Taxonomy" id="79200"/>
    <lineage>
        <taxon>Eukaryota</taxon>
        <taxon>Viridiplantae</taxon>
        <taxon>Streptophyta</taxon>
        <taxon>Embryophyta</taxon>
        <taxon>Tracheophyta</taxon>
        <taxon>Spermatophyta</taxon>
        <taxon>Magnoliopsida</taxon>
        <taxon>eudicotyledons</taxon>
        <taxon>Gunneridae</taxon>
        <taxon>Pentapetalae</taxon>
        <taxon>asterids</taxon>
        <taxon>campanulids</taxon>
        <taxon>Apiales</taxon>
        <taxon>Apiaceae</taxon>
        <taxon>Apioideae</taxon>
        <taxon>Scandiceae</taxon>
        <taxon>Daucinae</taxon>
        <taxon>Daucus</taxon>
        <taxon>Daucus sect. Daucus</taxon>
    </lineage>
</organism>
<dbReference type="PANTHER" id="PTHR23420">
    <property type="entry name" value="ADENOSYLHOMOCYSTEINASE"/>
    <property type="match status" value="1"/>
</dbReference>
<dbReference type="GO" id="GO:0033353">
    <property type="term" value="P:S-adenosylmethionine cycle"/>
    <property type="evidence" value="ECO:0007669"/>
    <property type="project" value="TreeGrafter"/>
</dbReference>
<sequence length="203" mass="23047">MKRETPKRKAITCTTDILIRSESPPIPACLAADELTRLLTRSGPYSRILHTRHHIKCHPNNKVHVLPNHLDEKVAALHLEKLGAKPTKLSKDQADYISVQVEGLQELNNVKNLSIILPVCFHFEYGLIDVVEAKSAMPANICQDVINLAMMCRSYLSHLICMYQCYDCEYICIYIKRRRAGRTNEGKGKDRNTLNHTDGARPI</sequence>
<feature type="compositionally biased region" description="Basic and acidic residues" evidence="4">
    <location>
        <begin position="183"/>
        <end position="193"/>
    </location>
</feature>
<evidence type="ECO:0000256" key="1">
    <source>
        <dbReference type="ARBA" id="ARBA00002639"/>
    </source>
</evidence>
<dbReference type="GO" id="GO:0004013">
    <property type="term" value="F:adenosylhomocysteinase activity"/>
    <property type="evidence" value="ECO:0007669"/>
    <property type="project" value="TreeGrafter"/>
</dbReference>
<accession>A0A161Y6P6</accession>
<dbReference type="AlphaFoldDB" id="A0A161Y6P6"/>
<evidence type="ECO:0000313" key="5">
    <source>
        <dbReference type="EMBL" id="WOG87424.1"/>
    </source>
</evidence>
<proteinExistence type="predicted"/>
<evidence type="ECO:0000256" key="2">
    <source>
        <dbReference type="ARBA" id="ARBA00022091"/>
    </source>
</evidence>
<evidence type="ECO:0000313" key="6">
    <source>
        <dbReference type="Proteomes" id="UP000077755"/>
    </source>
</evidence>
<dbReference type="InterPro" id="IPR042172">
    <property type="entry name" value="Adenosylhomocyst_ase-like_sf"/>
</dbReference>
<evidence type="ECO:0000256" key="4">
    <source>
        <dbReference type="SAM" id="MobiDB-lite"/>
    </source>
</evidence>
<dbReference type="Gene3D" id="3.40.50.1480">
    <property type="entry name" value="Adenosylhomocysteinase-like"/>
    <property type="match status" value="1"/>
</dbReference>
<dbReference type="EMBL" id="CP093344">
    <property type="protein sequence ID" value="WOG87424.1"/>
    <property type="molecule type" value="Genomic_DNA"/>
</dbReference>
<dbReference type="InterPro" id="IPR000043">
    <property type="entry name" value="Adenosylhomocysteinase-like"/>
</dbReference>
<gene>
    <name evidence="5" type="ORF">DCAR_0206649</name>
</gene>
<comment type="function">
    <text evidence="1">Adenosylhomocysteine is a competitive inhibitor of S-adenosyl-L-methionine-dependent methyl transferase reactions; therefore adenosylhomocysteinase may play a key role in the control of methylations via regulation of the intracellular concentration of adenosylhomocysteine.</text>
</comment>
<name>A0A161Y6P6_DAUCS</name>
<reference evidence="5" key="2">
    <citation type="submission" date="2022-03" db="EMBL/GenBank/DDBJ databases">
        <title>Draft title - Genomic analysis of global carrot germplasm unveils the trajectory of domestication and the origin of high carotenoid orange carrot.</title>
        <authorList>
            <person name="Iorizzo M."/>
            <person name="Ellison S."/>
            <person name="Senalik D."/>
            <person name="Macko-Podgorni A."/>
            <person name="Grzebelus D."/>
            <person name="Bostan H."/>
            <person name="Rolling W."/>
            <person name="Curaba J."/>
            <person name="Simon P."/>
        </authorList>
    </citation>
    <scope>NUCLEOTIDE SEQUENCE</scope>
    <source>
        <tissue evidence="5">Leaf</tissue>
    </source>
</reference>
<dbReference type="Proteomes" id="UP000077755">
    <property type="component" value="Chromosome 2"/>
</dbReference>
<dbReference type="SUPFAM" id="SSF52283">
    <property type="entry name" value="Formate/glycerate dehydrogenase catalytic domain-like"/>
    <property type="match status" value="1"/>
</dbReference>
<dbReference type="GO" id="GO:0005829">
    <property type="term" value="C:cytosol"/>
    <property type="evidence" value="ECO:0007669"/>
    <property type="project" value="TreeGrafter"/>
</dbReference>
<protein>
    <recommendedName>
        <fullName evidence="2">Adenosylhomocysteinase</fullName>
    </recommendedName>
    <alternativeName>
        <fullName evidence="3">S-adenosyl-L-homocysteine hydrolase</fullName>
    </alternativeName>
</protein>
<keyword evidence="6" id="KW-1185">Reference proteome</keyword>
<evidence type="ECO:0000256" key="3">
    <source>
        <dbReference type="ARBA" id="ARBA00033091"/>
    </source>
</evidence>
<reference evidence="5" key="1">
    <citation type="journal article" date="2016" name="Nat. Genet.">
        <title>A high-quality carrot genome assembly provides new insights into carotenoid accumulation and asterid genome evolution.</title>
        <authorList>
            <person name="Iorizzo M."/>
            <person name="Ellison S."/>
            <person name="Senalik D."/>
            <person name="Zeng P."/>
            <person name="Satapoomin P."/>
            <person name="Huang J."/>
            <person name="Bowman M."/>
            <person name="Iovene M."/>
            <person name="Sanseverino W."/>
            <person name="Cavagnaro P."/>
            <person name="Yildiz M."/>
            <person name="Macko-Podgorni A."/>
            <person name="Moranska E."/>
            <person name="Grzebelus E."/>
            <person name="Grzebelus D."/>
            <person name="Ashrafi H."/>
            <person name="Zheng Z."/>
            <person name="Cheng S."/>
            <person name="Spooner D."/>
            <person name="Van Deynze A."/>
            <person name="Simon P."/>
        </authorList>
    </citation>
    <scope>NUCLEOTIDE SEQUENCE</scope>
    <source>
        <tissue evidence="5">Leaf</tissue>
    </source>
</reference>
<dbReference type="Pfam" id="PF05221">
    <property type="entry name" value="AdoHcyase"/>
    <property type="match status" value="1"/>
</dbReference>
<dbReference type="PANTHER" id="PTHR23420:SF0">
    <property type="entry name" value="ADENOSYLHOMOCYSTEINASE"/>
    <property type="match status" value="1"/>
</dbReference>
<feature type="region of interest" description="Disordered" evidence="4">
    <location>
        <begin position="183"/>
        <end position="203"/>
    </location>
</feature>
<dbReference type="Gramene" id="KZN05077">
    <property type="protein sequence ID" value="KZN05077"/>
    <property type="gene ID" value="DCAR_005914"/>
</dbReference>